<evidence type="ECO:0000256" key="13">
    <source>
        <dbReference type="SAM" id="SignalP"/>
    </source>
</evidence>
<keyword evidence="6 13" id="KW-0732">Signal</keyword>
<evidence type="ECO:0000256" key="4">
    <source>
        <dbReference type="ARBA" id="ARBA00022685"/>
    </source>
</evidence>
<evidence type="ECO:0000256" key="9">
    <source>
        <dbReference type="ARBA" id="ARBA00040274"/>
    </source>
</evidence>
<evidence type="ECO:0000256" key="8">
    <source>
        <dbReference type="ARBA" id="ARBA00037509"/>
    </source>
</evidence>
<dbReference type="HOGENOM" id="CLU_156959_0_0_1"/>
<keyword evidence="7" id="KW-1015">Disulfide bond</keyword>
<name>G1T4V1_RABIT</name>
<dbReference type="PANTHER" id="PTHR14447:SF0">
    <property type="entry name" value="UROTENSIN-2"/>
    <property type="match status" value="1"/>
</dbReference>
<dbReference type="GO" id="GO:0008217">
    <property type="term" value="P:regulation of blood pressure"/>
    <property type="evidence" value="ECO:0007669"/>
    <property type="project" value="InterPro"/>
</dbReference>
<dbReference type="FunCoup" id="G1T4V1">
    <property type="interactions" value="192"/>
</dbReference>
<evidence type="ECO:0000256" key="11">
    <source>
        <dbReference type="RuleBase" id="RU000636"/>
    </source>
</evidence>
<dbReference type="AlphaFoldDB" id="G1T4V1"/>
<comment type="similarity">
    <text evidence="2 11">Belongs to the urotensin-2 family.</text>
</comment>
<dbReference type="GeneTree" id="ENSGT00510000049583"/>
<feature type="region of interest" description="Disordered" evidence="12">
    <location>
        <begin position="29"/>
        <end position="48"/>
    </location>
</feature>
<dbReference type="InterPro" id="IPR001483">
    <property type="entry name" value="Urotensin_II"/>
</dbReference>
<reference evidence="14 15" key="1">
    <citation type="journal article" date="2011" name="Nature">
        <title>A high-resolution map of human evolutionary constraint using 29 mammals.</title>
        <authorList>
            <person name="Lindblad-Toh K."/>
            <person name="Garber M."/>
            <person name="Zuk O."/>
            <person name="Lin M.F."/>
            <person name="Parker B.J."/>
            <person name="Washietl S."/>
            <person name="Kheradpour P."/>
            <person name="Ernst J."/>
            <person name="Jordan G."/>
            <person name="Mauceli E."/>
            <person name="Ward L.D."/>
            <person name="Lowe C.B."/>
            <person name="Holloway A.K."/>
            <person name="Clamp M."/>
            <person name="Gnerre S."/>
            <person name="Alfoldi J."/>
            <person name="Beal K."/>
            <person name="Chang J."/>
            <person name="Clawson H."/>
            <person name="Cuff J."/>
            <person name="Di Palma F."/>
            <person name="Fitzgerald S."/>
            <person name="Flicek P."/>
            <person name="Guttman M."/>
            <person name="Hubisz M.J."/>
            <person name="Jaffe D.B."/>
            <person name="Jungreis I."/>
            <person name="Kent W.J."/>
            <person name="Kostka D."/>
            <person name="Lara M."/>
            <person name="Martins A.L."/>
            <person name="Massingham T."/>
            <person name="Moltke I."/>
            <person name="Raney B.J."/>
            <person name="Rasmussen M.D."/>
            <person name="Robinson J."/>
            <person name="Stark A."/>
            <person name="Vilella A.J."/>
            <person name="Wen J."/>
            <person name="Xie X."/>
            <person name="Zody M.C."/>
            <person name="Baldwin J."/>
            <person name="Bloom T."/>
            <person name="Chin C.W."/>
            <person name="Heiman D."/>
            <person name="Nicol R."/>
            <person name="Nusbaum C."/>
            <person name="Young S."/>
            <person name="Wilkinson J."/>
            <person name="Worley K.C."/>
            <person name="Kovar C.L."/>
            <person name="Muzny D.M."/>
            <person name="Gibbs R.A."/>
            <person name="Cree A."/>
            <person name="Dihn H.H."/>
            <person name="Fowler G."/>
            <person name="Jhangiani S."/>
            <person name="Joshi V."/>
            <person name="Lee S."/>
            <person name="Lewis L.R."/>
            <person name="Nazareth L.V."/>
            <person name="Okwuonu G."/>
            <person name="Santibanez J."/>
            <person name="Warren W.C."/>
            <person name="Mardis E.R."/>
            <person name="Weinstock G.M."/>
            <person name="Wilson R.K."/>
            <person name="Delehaunty K."/>
            <person name="Dooling D."/>
            <person name="Fronik C."/>
            <person name="Fulton L."/>
            <person name="Fulton B."/>
            <person name="Graves T."/>
            <person name="Minx P."/>
            <person name="Sodergren E."/>
            <person name="Birney E."/>
            <person name="Margulies E.H."/>
            <person name="Herrero J."/>
            <person name="Green E.D."/>
            <person name="Haussler D."/>
            <person name="Siepel A."/>
            <person name="Goldman N."/>
            <person name="Pollard K.S."/>
            <person name="Pedersen J.S."/>
            <person name="Lander E.S."/>
            <person name="Kellis M."/>
        </authorList>
    </citation>
    <scope>NUCLEOTIDE SEQUENCE [LARGE SCALE GENOMIC DNA]</scope>
    <source>
        <strain evidence="14 15">Thorbecke inbred</strain>
    </source>
</reference>
<keyword evidence="4" id="KW-0165">Cleavage on pair of basic residues</keyword>
<sequence>MCKLASCCLLFIALLKPVSALPILGSGEASFQPSARSRDTREPLGALERTPVVLQPGPEMLGAGRSARLREAGTVPLPVVSLLTSSDPQTDIFNPRGNLKQAFSGQGPNILLSHLLARTRKQYKKRGTPSECFWKYCV</sequence>
<evidence type="ECO:0000256" key="10">
    <source>
        <dbReference type="ARBA" id="ARBA00043243"/>
    </source>
</evidence>
<dbReference type="PROSITE" id="PS00984">
    <property type="entry name" value="UROTENSIN_II"/>
    <property type="match status" value="1"/>
</dbReference>
<dbReference type="PANTHER" id="PTHR14447">
    <property type="entry name" value="UROTENSIN 2"/>
    <property type="match status" value="1"/>
</dbReference>
<feature type="signal peptide" evidence="13">
    <location>
        <begin position="1"/>
        <end position="20"/>
    </location>
</feature>
<dbReference type="eggNOG" id="ENOG502SCRX">
    <property type="taxonomic scope" value="Eukaryota"/>
</dbReference>
<feature type="chain" id="PRO_5023818442" description="Urotensin-2" evidence="13">
    <location>
        <begin position="21"/>
        <end position="138"/>
    </location>
</feature>
<dbReference type="Proteomes" id="UP000001811">
    <property type="component" value="Chromosome 13"/>
</dbReference>
<keyword evidence="15" id="KW-1185">Reference proteome</keyword>
<comment type="function">
    <text evidence="8">Highly potent vasoconstrictor.</text>
</comment>
<dbReference type="Pfam" id="PF02083">
    <property type="entry name" value="Urotensin_II"/>
    <property type="match status" value="1"/>
</dbReference>
<dbReference type="EMBL" id="AAGW02064373">
    <property type="status" value="NOT_ANNOTATED_CDS"/>
    <property type="molecule type" value="Genomic_DNA"/>
</dbReference>
<dbReference type="Ensembl" id="ENSOCUT00000013159.3">
    <property type="protein sequence ID" value="ENSOCUP00000011330.3"/>
    <property type="gene ID" value="ENSOCUG00000013161.3"/>
</dbReference>
<comment type="subcellular location">
    <subcellularLocation>
        <location evidence="1 11">Secreted</location>
    </subcellularLocation>
</comment>
<dbReference type="CTD" id="10911"/>
<dbReference type="InParanoid" id="G1T4V1"/>
<evidence type="ECO:0000256" key="12">
    <source>
        <dbReference type="SAM" id="MobiDB-lite"/>
    </source>
</evidence>
<reference evidence="14" key="2">
    <citation type="submission" date="2025-08" db="UniProtKB">
        <authorList>
            <consortium name="Ensembl"/>
        </authorList>
    </citation>
    <scope>IDENTIFICATION</scope>
    <source>
        <strain evidence="14">Thorbecke</strain>
    </source>
</reference>
<evidence type="ECO:0000313" key="15">
    <source>
        <dbReference type="Proteomes" id="UP000001811"/>
    </source>
</evidence>
<dbReference type="GO" id="GO:0097746">
    <property type="term" value="P:blood vessel diameter maintenance"/>
    <property type="evidence" value="ECO:0007669"/>
    <property type="project" value="InterPro"/>
</dbReference>
<accession>G1T4V1</accession>
<evidence type="ECO:0000256" key="2">
    <source>
        <dbReference type="ARBA" id="ARBA00006719"/>
    </source>
</evidence>
<dbReference type="GO" id="GO:0005179">
    <property type="term" value="F:hormone activity"/>
    <property type="evidence" value="ECO:0007669"/>
    <property type="project" value="UniProtKB-KW"/>
</dbReference>
<keyword evidence="5 11" id="KW-0372">Hormone</keyword>
<evidence type="ECO:0000256" key="7">
    <source>
        <dbReference type="ARBA" id="ARBA00023157"/>
    </source>
</evidence>
<dbReference type="GO" id="GO:0005615">
    <property type="term" value="C:extracellular space"/>
    <property type="evidence" value="ECO:0007669"/>
    <property type="project" value="TreeGrafter"/>
</dbReference>
<dbReference type="GeneID" id="103350338"/>
<evidence type="ECO:0000256" key="6">
    <source>
        <dbReference type="ARBA" id="ARBA00022729"/>
    </source>
</evidence>
<dbReference type="STRING" id="9986.ENSOCUP00000011330"/>
<proteinExistence type="inferred from homology"/>
<organism evidence="14 15">
    <name type="scientific">Oryctolagus cuniculus</name>
    <name type="common">Rabbit</name>
    <dbReference type="NCBI Taxonomy" id="9986"/>
    <lineage>
        <taxon>Eukaryota</taxon>
        <taxon>Metazoa</taxon>
        <taxon>Chordata</taxon>
        <taxon>Craniata</taxon>
        <taxon>Vertebrata</taxon>
        <taxon>Euteleostomi</taxon>
        <taxon>Mammalia</taxon>
        <taxon>Eutheria</taxon>
        <taxon>Euarchontoglires</taxon>
        <taxon>Glires</taxon>
        <taxon>Lagomorpha</taxon>
        <taxon>Leporidae</taxon>
        <taxon>Oryctolagus</taxon>
    </lineage>
</organism>
<dbReference type="Bgee" id="ENSOCUG00000013161">
    <property type="expression patterns" value="Expressed in skeletal muscle tissue and 11 other cell types or tissues"/>
</dbReference>
<evidence type="ECO:0000256" key="3">
    <source>
        <dbReference type="ARBA" id="ARBA00022525"/>
    </source>
</evidence>
<evidence type="ECO:0000313" key="14">
    <source>
        <dbReference type="Ensembl" id="ENSOCUP00000011330.3"/>
    </source>
</evidence>
<gene>
    <name evidence="14" type="primary">UTS2</name>
</gene>
<dbReference type="KEGG" id="ocu:103350338"/>
<reference evidence="14" key="3">
    <citation type="submission" date="2025-09" db="UniProtKB">
        <authorList>
            <consortium name="Ensembl"/>
        </authorList>
    </citation>
    <scope>IDENTIFICATION</scope>
    <source>
        <strain evidence="14">Thorbecke</strain>
    </source>
</reference>
<evidence type="ECO:0000256" key="1">
    <source>
        <dbReference type="ARBA" id="ARBA00004613"/>
    </source>
</evidence>
<evidence type="ECO:0000256" key="5">
    <source>
        <dbReference type="ARBA" id="ARBA00022702"/>
    </source>
</evidence>
<keyword evidence="3" id="KW-0964">Secreted</keyword>
<dbReference type="RefSeq" id="XP_051714116.2">
    <property type="nucleotide sequence ID" value="XM_051858156.2"/>
</dbReference>
<protein>
    <recommendedName>
        <fullName evidence="9">Urotensin-2</fullName>
    </recommendedName>
    <alternativeName>
        <fullName evidence="10">Urotensin II</fullName>
    </alternativeName>
</protein>